<dbReference type="GO" id="GO:0006673">
    <property type="term" value="P:inositol phosphoceramide metabolic process"/>
    <property type="evidence" value="ECO:0007669"/>
    <property type="project" value="EnsemblFungi"/>
</dbReference>
<dbReference type="GO" id="GO:0070916">
    <property type="term" value="C:inositol phosphoceramide synthase complex"/>
    <property type="evidence" value="ECO:0007669"/>
    <property type="project" value="EnsemblFungi"/>
</dbReference>
<dbReference type="InParanoid" id="A3LQG2"/>
<dbReference type="InterPro" id="IPR013862">
    <property type="entry name" value="Kei1"/>
</dbReference>
<evidence type="ECO:0000313" key="3">
    <source>
        <dbReference type="Proteomes" id="UP000002258"/>
    </source>
</evidence>
<name>A3LQG2_PICST</name>
<keyword evidence="1" id="KW-0812">Transmembrane</keyword>
<evidence type="ECO:0008006" key="4">
    <source>
        <dbReference type="Google" id="ProtNLM"/>
    </source>
</evidence>
<organism evidence="2 3">
    <name type="scientific">Scheffersomyces stipitis (strain ATCC 58785 / CBS 6054 / NBRC 10063 / NRRL Y-11545)</name>
    <name type="common">Yeast</name>
    <name type="synonym">Pichia stipitis</name>
    <dbReference type="NCBI Taxonomy" id="322104"/>
    <lineage>
        <taxon>Eukaryota</taxon>
        <taxon>Fungi</taxon>
        <taxon>Dikarya</taxon>
        <taxon>Ascomycota</taxon>
        <taxon>Saccharomycotina</taxon>
        <taxon>Pichiomycetes</taxon>
        <taxon>Debaryomycetaceae</taxon>
        <taxon>Scheffersomyces</taxon>
    </lineage>
</organism>
<proteinExistence type="predicted"/>
<dbReference type="HOGENOM" id="CLU_103819_0_0_1"/>
<dbReference type="FunCoup" id="A3LQG2">
    <property type="interactions" value="16"/>
</dbReference>
<dbReference type="AlphaFoldDB" id="A3LQG2"/>
<dbReference type="PANTHER" id="PTHR28077">
    <property type="entry name" value="INOSITOL PHOSPHORYLCERAMIDE SYNTHASE REGULATORY SUBUNIT KEI1"/>
    <property type="match status" value="1"/>
</dbReference>
<dbReference type="GeneID" id="4837344"/>
<dbReference type="GO" id="GO:0000139">
    <property type="term" value="C:Golgi membrane"/>
    <property type="evidence" value="ECO:0007669"/>
    <property type="project" value="EnsemblFungi"/>
</dbReference>
<accession>A3LQG2</accession>
<protein>
    <recommendedName>
        <fullName evidence="4">DUF1753-domain-containing protein</fullName>
    </recommendedName>
</protein>
<keyword evidence="3" id="KW-1185">Reference proteome</keyword>
<dbReference type="OMA" id="DQPVGFN"/>
<dbReference type="STRING" id="322104.A3LQG2"/>
<dbReference type="GO" id="GO:0030148">
    <property type="term" value="P:sphingolipid biosynthetic process"/>
    <property type="evidence" value="ECO:0007669"/>
    <property type="project" value="EnsemblFungi"/>
</dbReference>
<dbReference type="Proteomes" id="UP000002258">
    <property type="component" value="Chromosome 2"/>
</dbReference>
<feature type="transmembrane region" description="Helical" evidence="1">
    <location>
        <begin position="152"/>
        <end position="173"/>
    </location>
</feature>
<feature type="transmembrane region" description="Helical" evidence="1">
    <location>
        <begin position="12"/>
        <end position="34"/>
    </location>
</feature>
<dbReference type="eggNOG" id="ENOG502QT2Z">
    <property type="taxonomic scope" value="Eukaryota"/>
</dbReference>
<dbReference type="RefSeq" id="XP_001382703.2">
    <property type="nucleotide sequence ID" value="XM_001382666.1"/>
</dbReference>
<dbReference type="GO" id="GO:0070917">
    <property type="term" value="F:inositol phosphoceramide synthase regulator activity"/>
    <property type="evidence" value="ECO:0007669"/>
    <property type="project" value="EnsemblFungi"/>
</dbReference>
<gene>
    <name evidence="2" type="ORF">PICST_70819</name>
</gene>
<evidence type="ECO:0000256" key="1">
    <source>
        <dbReference type="SAM" id="Phobius"/>
    </source>
</evidence>
<reference evidence="2 3" key="1">
    <citation type="journal article" date="2007" name="Nat. Biotechnol.">
        <title>Genome sequence of the lignocellulose-bioconverting and xylose-fermenting yeast Pichia stipitis.</title>
        <authorList>
            <person name="Jeffries T.W."/>
            <person name="Grigoriev I.V."/>
            <person name="Grimwood J."/>
            <person name="Laplaza J.M."/>
            <person name="Aerts A."/>
            <person name="Salamov A."/>
            <person name="Schmutz J."/>
            <person name="Lindquist E."/>
            <person name="Dehal P."/>
            <person name="Shapiro H."/>
            <person name="Jin Y.S."/>
            <person name="Passoth V."/>
            <person name="Richardson P.M."/>
        </authorList>
    </citation>
    <scope>NUCLEOTIDE SEQUENCE [LARGE SCALE GENOMIC DNA]</scope>
    <source>
        <strain evidence="3">ATCC 58785 / CBS 6054 / NBRC 10063 / NRRL Y-11545</strain>
    </source>
</reference>
<feature type="transmembrane region" description="Helical" evidence="1">
    <location>
        <begin position="87"/>
        <end position="113"/>
    </location>
</feature>
<dbReference type="Pfam" id="PF08552">
    <property type="entry name" value="Kei1"/>
    <property type="match status" value="1"/>
</dbReference>
<evidence type="ECO:0000313" key="2">
    <source>
        <dbReference type="EMBL" id="ABN64674.2"/>
    </source>
</evidence>
<dbReference type="KEGG" id="pic:PICST_70819"/>
<dbReference type="PANTHER" id="PTHR28077:SF1">
    <property type="entry name" value="INOSITOL PHOSPHORYLCERAMIDE SYNTHASE REGULATORY SUBUNIT KEI1"/>
    <property type="match status" value="1"/>
</dbReference>
<dbReference type="OrthoDB" id="3338076at2759"/>
<keyword evidence="1" id="KW-0472">Membrane</keyword>
<sequence length="228" mass="25807">MSVGSTLNQILPVRFLGFIPLFIGVEIVLGISILNKAGGVYGILSIITGHPLNFWQWLYNILAIFTLPFYISALIHLRDKPRNVRKLSLATIVYVLDTAIGIFYTLYFIYFWFSSEDVSSEEIEKRAEVSSALSSQSASIARELYVTLSTTIVISAIRIYFTMVIVSFTRALLKQDVNENRYNDSSRTGDDDDEQEVNASKGVLGEWKKFVFELEIKSKEVLTAFFRG</sequence>
<dbReference type="EMBL" id="CP000496">
    <property type="protein sequence ID" value="ABN64674.2"/>
    <property type="molecule type" value="Genomic_DNA"/>
</dbReference>
<keyword evidence="1" id="KW-1133">Transmembrane helix</keyword>
<feature type="transmembrane region" description="Helical" evidence="1">
    <location>
        <begin position="54"/>
        <end position="75"/>
    </location>
</feature>